<dbReference type="InterPro" id="IPR001288">
    <property type="entry name" value="Translation_initiation_fac_3"/>
</dbReference>
<dbReference type="PANTHER" id="PTHR10938:SF0">
    <property type="entry name" value="TRANSLATION INITIATION FACTOR IF-3, MITOCHONDRIAL"/>
    <property type="match status" value="1"/>
</dbReference>
<keyword evidence="2 7" id="KW-0396">Initiation factor</keyword>
<feature type="region of interest" description="Disordered" evidence="4">
    <location>
        <begin position="102"/>
        <end position="135"/>
    </location>
</feature>
<protein>
    <submittedName>
        <fullName evidence="7">Translation initiation factor IF-3</fullName>
    </submittedName>
</protein>
<dbReference type="Pfam" id="PF05198">
    <property type="entry name" value="IF3_N"/>
    <property type="match status" value="1"/>
</dbReference>
<dbReference type="GO" id="GO:0043022">
    <property type="term" value="F:ribosome binding"/>
    <property type="evidence" value="ECO:0007669"/>
    <property type="project" value="TreeGrafter"/>
</dbReference>
<proteinExistence type="inferred from homology"/>
<keyword evidence="3" id="KW-0648">Protein biosynthesis</keyword>
<dbReference type="InterPro" id="IPR019815">
    <property type="entry name" value="Translation_initiation_fac_3_C"/>
</dbReference>
<evidence type="ECO:0000256" key="2">
    <source>
        <dbReference type="ARBA" id="ARBA00022540"/>
    </source>
</evidence>
<evidence type="ECO:0000256" key="4">
    <source>
        <dbReference type="SAM" id="MobiDB-lite"/>
    </source>
</evidence>
<feature type="domain" description="Translation initiation factor 3 N-terminal" evidence="6">
    <location>
        <begin position="203"/>
        <end position="251"/>
    </location>
</feature>
<feature type="compositionally biased region" description="Low complexity" evidence="4">
    <location>
        <begin position="188"/>
        <end position="202"/>
    </location>
</feature>
<dbReference type="InterPro" id="IPR036788">
    <property type="entry name" value="T_IF-3_C_sf"/>
</dbReference>
<reference evidence="7" key="1">
    <citation type="submission" date="2023-06" db="EMBL/GenBank/DDBJ databases">
        <title>Survivors Of The Sea: Transcriptome response of Skeletonema marinoi to long-term dormancy.</title>
        <authorList>
            <person name="Pinder M.I.M."/>
            <person name="Kourtchenko O."/>
            <person name="Robertson E.K."/>
            <person name="Larsson T."/>
            <person name="Maumus F."/>
            <person name="Osuna-Cruz C.M."/>
            <person name="Vancaester E."/>
            <person name="Stenow R."/>
            <person name="Vandepoele K."/>
            <person name="Ploug H."/>
            <person name="Bruchert V."/>
            <person name="Godhe A."/>
            <person name="Topel M."/>
        </authorList>
    </citation>
    <scope>NUCLEOTIDE SEQUENCE</scope>
    <source>
        <strain evidence="7">R05AC</strain>
    </source>
</reference>
<dbReference type="GO" id="GO:0003743">
    <property type="term" value="F:translation initiation factor activity"/>
    <property type="evidence" value="ECO:0007669"/>
    <property type="project" value="UniProtKB-KW"/>
</dbReference>
<dbReference type="SUPFAM" id="SSF55200">
    <property type="entry name" value="Translation initiation factor IF3, C-terminal domain"/>
    <property type="match status" value="1"/>
</dbReference>
<dbReference type="EMBL" id="JATAAI010000008">
    <property type="protein sequence ID" value="KAK1743970.1"/>
    <property type="molecule type" value="Genomic_DNA"/>
</dbReference>
<comment type="similarity">
    <text evidence="1">Belongs to the IF-3 family.</text>
</comment>
<feature type="region of interest" description="Disordered" evidence="4">
    <location>
        <begin position="178"/>
        <end position="202"/>
    </location>
</feature>
<organism evidence="7 8">
    <name type="scientific">Skeletonema marinoi</name>
    <dbReference type="NCBI Taxonomy" id="267567"/>
    <lineage>
        <taxon>Eukaryota</taxon>
        <taxon>Sar</taxon>
        <taxon>Stramenopiles</taxon>
        <taxon>Ochrophyta</taxon>
        <taxon>Bacillariophyta</taxon>
        <taxon>Coscinodiscophyceae</taxon>
        <taxon>Thalassiosirophycidae</taxon>
        <taxon>Thalassiosirales</taxon>
        <taxon>Skeletonemataceae</taxon>
        <taxon>Skeletonema</taxon>
        <taxon>Skeletonema marinoi-dohrnii complex</taxon>
    </lineage>
</organism>
<dbReference type="NCBIfam" id="TIGR00168">
    <property type="entry name" value="infC"/>
    <property type="match status" value="1"/>
</dbReference>
<dbReference type="GO" id="GO:0005737">
    <property type="term" value="C:cytoplasm"/>
    <property type="evidence" value="ECO:0007669"/>
    <property type="project" value="UniProtKB-ARBA"/>
</dbReference>
<evidence type="ECO:0000259" key="6">
    <source>
        <dbReference type="Pfam" id="PF05198"/>
    </source>
</evidence>
<dbReference type="SUPFAM" id="SSF54364">
    <property type="entry name" value="Translation initiation factor IF3, N-terminal domain"/>
    <property type="match status" value="1"/>
</dbReference>
<evidence type="ECO:0000256" key="1">
    <source>
        <dbReference type="ARBA" id="ARBA00005439"/>
    </source>
</evidence>
<name>A0AAD9DFJ9_9STRA</name>
<dbReference type="Pfam" id="PF00707">
    <property type="entry name" value="IF3_C"/>
    <property type="match status" value="1"/>
</dbReference>
<dbReference type="InterPro" id="IPR036787">
    <property type="entry name" value="T_IF-3_N_sf"/>
</dbReference>
<dbReference type="Gene3D" id="3.30.110.10">
    <property type="entry name" value="Translation initiation factor 3 (IF-3), C-terminal domain"/>
    <property type="match status" value="1"/>
</dbReference>
<dbReference type="Gene3D" id="3.10.20.80">
    <property type="entry name" value="Translation initiation factor 3 (IF-3), N-terminal domain"/>
    <property type="match status" value="1"/>
</dbReference>
<evidence type="ECO:0000313" key="7">
    <source>
        <dbReference type="EMBL" id="KAK1743970.1"/>
    </source>
</evidence>
<dbReference type="PANTHER" id="PTHR10938">
    <property type="entry name" value="TRANSLATION INITIATION FACTOR IF-3"/>
    <property type="match status" value="1"/>
</dbReference>
<accession>A0AAD9DFJ9</accession>
<keyword evidence="8" id="KW-1185">Reference proteome</keyword>
<dbReference type="GO" id="GO:0032790">
    <property type="term" value="P:ribosome disassembly"/>
    <property type="evidence" value="ECO:0007669"/>
    <property type="project" value="TreeGrafter"/>
</dbReference>
<dbReference type="AlphaFoldDB" id="A0AAD9DFJ9"/>
<evidence type="ECO:0000256" key="3">
    <source>
        <dbReference type="ARBA" id="ARBA00022917"/>
    </source>
</evidence>
<evidence type="ECO:0000313" key="8">
    <source>
        <dbReference type="Proteomes" id="UP001224775"/>
    </source>
</evidence>
<dbReference type="Proteomes" id="UP001224775">
    <property type="component" value="Unassembled WGS sequence"/>
</dbReference>
<feature type="domain" description="Translation initiation factor 3 C-terminal" evidence="5">
    <location>
        <begin position="269"/>
        <end position="337"/>
    </location>
</feature>
<dbReference type="InterPro" id="IPR019814">
    <property type="entry name" value="Translation_initiation_fac_3_N"/>
</dbReference>
<evidence type="ECO:0000259" key="5">
    <source>
        <dbReference type="Pfam" id="PF00707"/>
    </source>
</evidence>
<gene>
    <name evidence="7" type="ORF">QTG54_005567</name>
</gene>
<comment type="caution">
    <text evidence="7">The sequence shown here is derived from an EMBL/GenBank/DDBJ whole genome shotgun (WGS) entry which is preliminary data.</text>
</comment>
<sequence length="358" mass="39652">MVIIASSTSTTASSLLGRIGNRLLHSKTHHSLPRYVSSSPSVASLHRTLQPSSHNNNLSIKPTTSIRICNGCLFSTRAMTNLTSLPSSLYEHNKSYRSTISLSSLSGQQQTHHRQFASKRKQKGRNNKAQKIDENAPLLNEHLVAELFNEINKKEGGAAKVSPDTFEVRLIIDVGFDGKKGSDDEDNNNSNLSPSSTPNNESRVVTLNEAINISHELSLDLMEVTLKQDPPVIKAVDYDKWLYDQKKKLSKKENKKGSDAGGAISDRPLKEFKFRAGIADHDLERKSNNMLKYLGKGHAIRVTLTARQRSLKEDAQAISTTLDRVKELIGDKAVEVRGMKANDRLSYGNLLFHPNKGS</sequence>
<feature type="compositionally biased region" description="Basic residues" evidence="4">
    <location>
        <begin position="111"/>
        <end position="128"/>
    </location>
</feature>